<dbReference type="GO" id="GO:0032259">
    <property type="term" value="P:methylation"/>
    <property type="evidence" value="ECO:0007669"/>
    <property type="project" value="UniProtKB-KW"/>
</dbReference>
<protein>
    <submittedName>
        <fullName evidence="5">COG0863 DNA modification methylase</fullName>
    </submittedName>
</protein>
<dbReference type="InterPro" id="IPR001091">
    <property type="entry name" value="RM_Methyltransferase"/>
</dbReference>
<dbReference type="PANTHER" id="PTHR13370:SF24">
    <property type="entry name" value="TYPE III RESTRICTION-MODIFICATION ENZYME STYLTI MOD SUBUNIT"/>
    <property type="match status" value="1"/>
</dbReference>
<name>A0A6J5N8H9_9CAUD</name>
<dbReference type="PROSITE" id="PS00092">
    <property type="entry name" value="N6_MTASE"/>
    <property type="match status" value="1"/>
</dbReference>
<evidence type="ECO:0000259" key="4">
    <source>
        <dbReference type="Pfam" id="PF01555"/>
    </source>
</evidence>
<organism evidence="5">
    <name type="scientific">uncultured Caudovirales phage</name>
    <dbReference type="NCBI Taxonomy" id="2100421"/>
    <lineage>
        <taxon>Viruses</taxon>
        <taxon>Duplodnaviria</taxon>
        <taxon>Heunggongvirae</taxon>
        <taxon>Uroviricota</taxon>
        <taxon>Caudoviricetes</taxon>
        <taxon>Peduoviridae</taxon>
        <taxon>Maltschvirus</taxon>
        <taxon>Maltschvirus maltsch</taxon>
    </lineage>
</organism>
<dbReference type="GO" id="GO:0003677">
    <property type="term" value="F:DNA binding"/>
    <property type="evidence" value="ECO:0007669"/>
    <property type="project" value="InterPro"/>
</dbReference>
<keyword evidence="3" id="KW-0808">Transferase</keyword>
<dbReference type="PRINTS" id="PR00508">
    <property type="entry name" value="S21N4MTFRASE"/>
</dbReference>
<evidence type="ECO:0000313" key="5">
    <source>
        <dbReference type="EMBL" id="CAB4153453.1"/>
    </source>
</evidence>
<accession>A0A6J5N8H9</accession>
<dbReference type="Pfam" id="PF01555">
    <property type="entry name" value="N6_N4_Mtase"/>
    <property type="match status" value="1"/>
</dbReference>
<dbReference type="SUPFAM" id="SSF53335">
    <property type="entry name" value="S-adenosyl-L-methionine-dependent methyltransferases"/>
    <property type="match status" value="1"/>
</dbReference>
<dbReference type="GO" id="GO:0008170">
    <property type="term" value="F:N-methyltransferase activity"/>
    <property type="evidence" value="ECO:0007669"/>
    <property type="project" value="InterPro"/>
</dbReference>
<dbReference type="PANTHER" id="PTHR13370">
    <property type="entry name" value="RNA METHYLASE-RELATED"/>
    <property type="match status" value="1"/>
</dbReference>
<gene>
    <name evidence="5" type="ORF">UFOVP622_54</name>
</gene>
<dbReference type="EMBL" id="LR796594">
    <property type="protein sequence ID" value="CAB4153453.1"/>
    <property type="molecule type" value="Genomic_DNA"/>
</dbReference>
<dbReference type="InterPro" id="IPR002052">
    <property type="entry name" value="DNA_methylase_N6_adenine_CS"/>
</dbReference>
<sequence>MELMARYPDNYFDLAIVDPPYGINESGDRNKADRPTAKWKNPNSQIYKTFDDTSIPSKEYFDELFRVSKNQIIWGGNYMTEFLKPSKGWIVWNKKADIKEYLSMAELAWSSFDKKCNMFDYLWAGFKKKHQVERIHPTQKPVDLYKWILEHYAKKGDKILDTHLGSGSIAIACHDYGYELTCCELDKEYFDKAMQRINNHKSQTKLF</sequence>
<feature type="domain" description="DNA methylase N-4/N-6" evidence="4">
    <location>
        <begin position="42"/>
        <end position="194"/>
    </location>
</feature>
<keyword evidence="2 5" id="KW-0489">Methyltransferase</keyword>
<dbReference type="InterPro" id="IPR002941">
    <property type="entry name" value="DNA_methylase_N4/N6"/>
</dbReference>
<proteinExistence type="inferred from homology"/>
<evidence type="ECO:0000256" key="2">
    <source>
        <dbReference type="ARBA" id="ARBA00022603"/>
    </source>
</evidence>
<dbReference type="InterPro" id="IPR029063">
    <property type="entry name" value="SAM-dependent_MTases_sf"/>
</dbReference>
<evidence type="ECO:0000256" key="1">
    <source>
        <dbReference type="ARBA" id="ARBA00006594"/>
    </source>
</evidence>
<comment type="similarity">
    <text evidence="1">Belongs to the N(4)/N(6)-methyltransferase family.</text>
</comment>
<dbReference type="Gene3D" id="3.40.50.150">
    <property type="entry name" value="Vaccinia Virus protein VP39"/>
    <property type="match status" value="1"/>
</dbReference>
<reference evidence="5" key="1">
    <citation type="submission" date="2020-04" db="EMBL/GenBank/DDBJ databases">
        <authorList>
            <person name="Chiriac C."/>
            <person name="Salcher M."/>
            <person name="Ghai R."/>
            <person name="Kavagutti S V."/>
        </authorList>
    </citation>
    <scope>NUCLEOTIDE SEQUENCE</scope>
</reference>
<evidence type="ECO:0000256" key="3">
    <source>
        <dbReference type="ARBA" id="ARBA00022679"/>
    </source>
</evidence>